<dbReference type="Gene3D" id="2.160.20.10">
    <property type="entry name" value="Single-stranded right-handed beta-helix, Pectin lyase-like"/>
    <property type="match status" value="2"/>
</dbReference>
<dbReference type="NCBIfam" id="TIGR01901">
    <property type="entry name" value="adhes_NPXG"/>
    <property type="match status" value="1"/>
</dbReference>
<dbReference type="InterPro" id="IPR011050">
    <property type="entry name" value="Pectin_lyase_fold/virulence"/>
</dbReference>
<accession>A0A951Q9Y5</accession>
<dbReference type="SMART" id="SM00912">
    <property type="entry name" value="Haemagg_act"/>
    <property type="match status" value="1"/>
</dbReference>
<organism evidence="2 3">
    <name type="scientific">Drouetiella hepatica Uher 2000/2452</name>
    <dbReference type="NCBI Taxonomy" id="904376"/>
    <lineage>
        <taxon>Bacteria</taxon>
        <taxon>Bacillati</taxon>
        <taxon>Cyanobacteriota</taxon>
        <taxon>Cyanophyceae</taxon>
        <taxon>Oculatellales</taxon>
        <taxon>Oculatellaceae</taxon>
        <taxon>Drouetiella</taxon>
    </lineage>
</organism>
<proteinExistence type="predicted"/>
<dbReference type="SUPFAM" id="SSF51126">
    <property type="entry name" value="Pectin lyase-like"/>
    <property type="match status" value="3"/>
</dbReference>
<name>A0A951Q9Y5_9CYAN</name>
<dbReference type="EMBL" id="JAHHHD010000008">
    <property type="protein sequence ID" value="MBW4658933.1"/>
    <property type="molecule type" value="Genomic_DNA"/>
</dbReference>
<feature type="domain" description="Filamentous haemagglutinin FhaB/tRNA nuclease CdiA-like TPS" evidence="1">
    <location>
        <begin position="32"/>
        <end position="151"/>
    </location>
</feature>
<evidence type="ECO:0000313" key="3">
    <source>
        <dbReference type="Proteomes" id="UP000757435"/>
    </source>
</evidence>
<sequence>MIQPACVISRGAIGLLIWMLWGSNLALSQVVGDTTLPRPSQVGNQGNALVITDGTEAGTNLFHSFREFSVPNGRTASFRGVDPAITHIFSRVTGSRISRIDGTIEVLRSDGSLSAANLFLLNPNGIVFGRNASLNVGGSFLATTANRINFADGTPFSAVTPQLALLTISLPVGLQFGRNPGNIVNRSTQVIRDTQGNPALFDGESYPGGLQVRPDRTVALVGGNVDLLGGYLFTASGRIELGSVISPGQVSLSTIDEGWRLGYEGIQKFGRIRLSQGGSVDTSGSIAVDAGVGGGGAIQIQAGQVSLTDGSQILSVTEGTASGQRLSIHAIDSITLSGIVSGINSGFSTTTVGSGNAGDVLVSTRSLIIQDGASVNSITNANGKSGSLNIRASDAVILDSAQPNFGTGLVTQTGSDASGNVGDIRIRTGRLMIRNASLGSLTLSSGRGGDVSIQAQSIDILGNGLLYSQTQGNGVAGRAGNITLQTQQLRSQEGGAISSTTFGSGRAGDITVKATDIAMAGILLLSNGQPQLSPEGLTFPGGIFSGPDVRAIGNGGQILVETQRLRLSGGAVLQTNTYGSGAAGNLTVRAREAIEISGTAPNALSPTGLLAVSGGLPGQNFRAVRQATGAGGNLNITTRQFTVREGAVVAVSSINPQATGAGRLQIRAQNILLDRGLVDAQTESGSGANIDIRQAEVLLLRRNSAITTSAGTESGGGTGGNIDIQSNFILANPDENSDITANAIRENAGNITLNEKALIGIAPQEQQTIESDITASSEFGNSGVISFNTPRIDPTRGLVALASDPVDASQLIDRQCTAGNEPAQRLASEFVMSGRGGLPPSPTDLGTTQAVLTDWATLDAKPVPPANRLPPPVAFREGVSEADRSSHAGTIAEAQGWVIDKSGVVILTTQATGRSYPSELAPACAAQLSQTHHP</sequence>
<reference evidence="2" key="1">
    <citation type="submission" date="2021-05" db="EMBL/GenBank/DDBJ databases">
        <authorList>
            <person name="Pietrasiak N."/>
            <person name="Ward R."/>
            <person name="Stajich J.E."/>
            <person name="Kurbessoian T."/>
        </authorList>
    </citation>
    <scope>NUCLEOTIDE SEQUENCE</scope>
    <source>
        <strain evidence="2">UHER 2000/2452</strain>
    </source>
</reference>
<evidence type="ECO:0000259" key="1">
    <source>
        <dbReference type="SMART" id="SM00912"/>
    </source>
</evidence>
<reference evidence="2" key="2">
    <citation type="journal article" date="2022" name="Microbiol. Resour. Announc.">
        <title>Metagenome Sequencing to Explore Phylogenomics of Terrestrial Cyanobacteria.</title>
        <authorList>
            <person name="Ward R.D."/>
            <person name="Stajich J.E."/>
            <person name="Johansen J.R."/>
            <person name="Huntemann M."/>
            <person name="Clum A."/>
            <person name="Foster B."/>
            <person name="Foster B."/>
            <person name="Roux S."/>
            <person name="Palaniappan K."/>
            <person name="Varghese N."/>
            <person name="Mukherjee S."/>
            <person name="Reddy T.B.K."/>
            <person name="Daum C."/>
            <person name="Copeland A."/>
            <person name="Chen I.A."/>
            <person name="Ivanova N.N."/>
            <person name="Kyrpides N.C."/>
            <person name="Shapiro N."/>
            <person name="Eloe-Fadrosh E.A."/>
            <person name="Pietrasiak N."/>
        </authorList>
    </citation>
    <scope>NUCLEOTIDE SEQUENCE</scope>
    <source>
        <strain evidence="2">UHER 2000/2452</strain>
    </source>
</reference>
<dbReference type="Proteomes" id="UP000757435">
    <property type="component" value="Unassembled WGS sequence"/>
</dbReference>
<dbReference type="InterPro" id="IPR008638">
    <property type="entry name" value="FhaB/CdiA-like_TPS"/>
</dbReference>
<dbReference type="Pfam" id="PF05860">
    <property type="entry name" value="TPS"/>
    <property type="match status" value="1"/>
</dbReference>
<protein>
    <submittedName>
        <fullName evidence="2">Filamentous hemagglutinin N-terminal domain-containing protein</fullName>
    </submittedName>
</protein>
<dbReference type="InterPro" id="IPR012334">
    <property type="entry name" value="Pectin_lyas_fold"/>
</dbReference>
<dbReference type="AlphaFoldDB" id="A0A951Q9Y5"/>
<comment type="caution">
    <text evidence="2">The sequence shown here is derived from an EMBL/GenBank/DDBJ whole genome shotgun (WGS) entry which is preliminary data.</text>
</comment>
<gene>
    <name evidence="2" type="ORF">KME15_09675</name>
</gene>
<evidence type="ECO:0000313" key="2">
    <source>
        <dbReference type="EMBL" id="MBW4658933.1"/>
    </source>
</evidence>